<dbReference type="Gene3D" id="2.130.10.10">
    <property type="entry name" value="YVTN repeat-like/Quinoprotein amine dehydrogenase"/>
    <property type="match status" value="2"/>
</dbReference>
<evidence type="ECO:0000259" key="2">
    <source>
        <dbReference type="Pfam" id="PF18962"/>
    </source>
</evidence>
<dbReference type="STRING" id="659014.SAMN04487996_101165"/>
<dbReference type="Proteomes" id="UP000198748">
    <property type="component" value="Unassembled WGS sequence"/>
</dbReference>
<proteinExistence type="predicted"/>
<dbReference type="InterPro" id="IPR054215">
    <property type="entry name" value="DUF6923"/>
</dbReference>
<keyword evidence="1" id="KW-0732">Signal</keyword>
<evidence type="ECO:0000259" key="3">
    <source>
        <dbReference type="Pfam" id="PF21959"/>
    </source>
</evidence>
<feature type="chain" id="PRO_5011562898" evidence="1">
    <location>
        <begin position="25"/>
        <end position="1388"/>
    </location>
</feature>
<dbReference type="PANTHER" id="PTHR40274:SF3">
    <property type="entry name" value="VIRGINIAMYCIN B LYASE"/>
    <property type="match status" value="1"/>
</dbReference>
<organism evidence="4 5">
    <name type="scientific">Dyadobacter soli</name>
    <dbReference type="NCBI Taxonomy" id="659014"/>
    <lineage>
        <taxon>Bacteria</taxon>
        <taxon>Pseudomonadati</taxon>
        <taxon>Bacteroidota</taxon>
        <taxon>Cytophagia</taxon>
        <taxon>Cytophagales</taxon>
        <taxon>Spirosomataceae</taxon>
        <taxon>Dyadobacter</taxon>
    </lineage>
</organism>
<feature type="signal peptide" evidence="1">
    <location>
        <begin position="1"/>
        <end position="24"/>
    </location>
</feature>
<feature type="domain" description="DUF6923" evidence="3">
    <location>
        <begin position="863"/>
        <end position="1091"/>
    </location>
</feature>
<dbReference type="OrthoDB" id="279982at2"/>
<dbReference type="Gene3D" id="2.60.40.10">
    <property type="entry name" value="Immunoglobulins"/>
    <property type="match status" value="2"/>
</dbReference>
<keyword evidence="5" id="KW-1185">Reference proteome</keyword>
<reference evidence="5" key="1">
    <citation type="submission" date="2016-10" db="EMBL/GenBank/DDBJ databases">
        <authorList>
            <person name="Varghese N."/>
            <person name="Submissions S."/>
        </authorList>
    </citation>
    <scope>NUCLEOTIDE SEQUENCE [LARGE SCALE GENOMIC DNA]</scope>
    <source>
        <strain evidence="5">DSM 25329</strain>
    </source>
</reference>
<dbReference type="Pfam" id="PF21959">
    <property type="entry name" value="DUF6923"/>
    <property type="match status" value="3"/>
</dbReference>
<protein>
    <submittedName>
        <fullName evidence="4">Por secretion system C-terminal sorting domain-containing protein</fullName>
    </submittedName>
</protein>
<feature type="domain" description="DUF6923" evidence="3">
    <location>
        <begin position="613"/>
        <end position="840"/>
    </location>
</feature>
<dbReference type="SUPFAM" id="SSF101898">
    <property type="entry name" value="NHL repeat"/>
    <property type="match status" value="1"/>
</dbReference>
<dbReference type="InterPro" id="IPR013783">
    <property type="entry name" value="Ig-like_fold"/>
</dbReference>
<feature type="domain" description="Secretion system C-terminal sorting" evidence="2">
    <location>
        <begin position="1318"/>
        <end position="1386"/>
    </location>
</feature>
<dbReference type="SUPFAM" id="SSF63829">
    <property type="entry name" value="Calcium-dependent phosphotriesterase"/>
    <property type="match status" value="1"/>
</dbReference>
<dbReference type="PANTHER" id="PTHR40274">
    <property type="entry name" value="VIRGINIAMYCIN B LYASE"/>
    <property type="match status" value="1"/>
</dbReference>
<dbReference type="InterPro" id="IPR051344">
    <property type="entry name" value="Vgb"/>
</dbReference>
<evidence type="ECO:0000313" key="5">
    <source>
        <dbReference type="Proteomes" id="UP000198748"/>
    </source>
</evidence>
<dbReference type="InterPro" id="IPR026444">
    <property type="entry name" value="Secre_tail"/>
</dbReference>
<dbReference type="EMBL" id="FNAN01000001">
    <property type="protein sequence ID" value="SDD49691.1"/>
    <property type="molecule type" value="Genomic_DNA"/>
</dbReference>
<dbReference type="RefSeq" id="WP_090145757.1">
    <property type="nucleotide sequence ID" value="NZ_FNAN01000001.1"/>
</dbReference>
<dbReference type="NCBIfam" id="TIGR04183">
    <property type="entry name" value="Por_Secre_tail"/>
    <property type="match status" value="1"/>
</dbReference>
<dbReference type="InterPro" id="IPR015943">
    <property type="entry name" value="WD40/YVTN_repeat-like_dom_sf"/>
</dbReference>
<feature type="domain" description="DUF6923" evidence="3">
    <location>
        <begin position="174"/>
        <end position="400"/>
    </location>
</feature>
<evidence type="ECO:0000313" key="4">
    <source>
        <dbReference type="EMBL" id="SDD49691.1"/>
    </source>
</evidence>
<dbReference type="SUPFAM" id="SSF117074">
    <property type="entry name" value="Hypothetical protein PA1324"/>
    <property type="match status" value="1"/>
</dbReference>
<name>A0A1G6V831_9BACT</name>
<accession>A0A1G6V831</accession>
<sequence length="1388" mass="145225">MNKNLLIRALFLLVGVLCYGMAMAVNITGTVWIDTDGDGIVDAGETGTNFGGPMYVNVVNNTTGAIIASAQVGPAGGYSFTGLTNNLAGHKLVLTSTATNPKGNRVPGAYYVAEDVVGGSNTANQANAPLVGEIALANQAANMQNQNFRMGQQTAFGCLDGIAYQVAVAAGQTESSLFSYNVSSGARTQIGGITPYSLNSLIYSTATDNFLWATVGNSNDIARIGAGSGTVVYDIENLPTASYNVGVELPNAYMLIYGSNAAEFYVVDVDPSRATFLELVDPTNGYAPKTAAPYGTTVSAGFDASDMAYLASTGLGYGINQSSFLTTINPATGAVTTSVSPIAGLPNAPYGGLFSDKAGKLYAFNNSTGGFYRIDLATNTATLLSTSPPSGGNDAASCPNAFVECDTDIPVVPADVTLCPGNTTNFTVAPDGNGPFTYQWQQSTNGGSNWANLQTTPFTGPNGSYSGGGTATLTVTPSTAVWNNYRYRCVITSNLCTTPSSSATMNVYAIPGEPTLVAGTDAPICPADTYDLNRLVAGPIPAGSTLRFYTSSTPSPATLVADPTQAPVGTYYARYENPGCEGPVSQPITITGCLTPFECEDGVAYQVAAAGGETVSTLYAYNVVSGTRTQIAPLTTLVNGLIYSELDNTLWATKNNTNSIVRIAADGALVEYPIANLPVSGYNVGTGLPNGYMLIYSTNQPRYYVIDINPSRATYLRLVDPANGYALQTAAPYGKALTAGINVADLVYEPVTGLIYGVESTSARLVTLNHVTGASTVGAIVASLPTGTSFGAVFADPSGKLYAFANDPGTFHRINPTAATSTLLSTSITSNSNDGASCPNSILENLPFDCADGITYQVAAAAGEPVSTLYAYNVNTGARTEIAPLPMTVNSLIFNSADNMLWATRNGTNSIVQIDREGGTVEYPIANLSGNFNVGVELPNGYMMIYQTNTPSFYVIDVDPNRPSTYLKLVDPTNGFALQTGPTYGVALSQPFAGSDFAYLPSTQLIYGFTTDARISTINPLTGAVTVGSAPVSGLPGNSGFGAVFADATGKLYAFHNDSGRFYKIDPVGNSASYMSTSLPSNSNDGANCVTATLCDIELTKPNPETRIICVGNTTTFAVAATGTGTLAYQWQVSTDGGDTWTDLAPGGATDANGSYSGANSNTLTLTPATIVWNDNRYRVIVDSDSDLCTLTSGTALLSVRSEEECELPVTLVSFSVTKEANSTALLNWATTEETNSDRFEIERSTDAKNWKMIGTVASHGESKVLRKYDFADQAPAAGLNYYRLKMVDRAVKGNEAEFAYSRIASVEFGGNGLLAAYPNPASDRLKFKDFAKVKSVILHNAAGVKVIDRKAIGSEGLDISKLAPGIYTVKLTLADGSQHLQKVIIVR</sequence>
<dbReference type="Pfam" id="PF18962">
    <property type="entry name" value="Por_Secre_tail"/>
    <property type="match status" value="1"/>
</dbReference>
<dbReference type="SUPFAM" id="SSF69322">
    <property type="entry name" value="Tricorn protease domain 2"/>
    <property type="match status" value="1"/>
</dbReference>
<evidence type="ECO:0000256" key="1">
    <source>
        <dbReference type="SAM" id="SignalP"/>
    </source>
</evidence>
<gene>
    <name evidence="4" type="ORF">SAMN04487996_101165</name>
</gene>